<dbReference type="AlphaFoldDB" id="A0A2G8LPU9"/>
<feature type="chain" id="PRO_5013580494" evidence="1">
    <location>
        <begin position="25"/>
        <end position="310"/>
    </location>
</feature>
<dbReference type="EMBL" id="MRZV01000015">
    <property type="protein sequence ID" value="PIK62283.1"/>
    <property type="molecule type" value="Genomic_DNA"/>
</dbReference>
<comment type="caution">
    <text evidence="2">The sequence shown here is derived from an EMBL/GenBank/DDBJ whole genome shotgun (WGS) entry which is preliminary data.</text>
</comment>
<name>A0A2G8LPU9_STIJA</name>
<gene>
    <name evidence="2" type="ORF">BSL78_00806</name>
</gene>
<keyword evidence="1" id="KW-0732">Signal</keyword>
<keyword evidence="3" id="KW-1185">Reference proteome</keyword>
<feature type="signal peptide" evidence="1">
    <location>
        <begin position="1"/>
        <end position="24"/>
    </location>
</feature>
<dbReference type="Proteomes" id="UP000230750">
    <property type="component" value="Unassembled WGS sequence"/>
</dbReference>
<dbReference type="OrthoDB" id="10524388at2759"/>
<proteinExistence type="predicted"/>
<evidence type="ECO:0000313" key="3">
    <source>
        <dbReference type="Proteomes" id="UP000230750"/>
    </source>
</evidence>
<evidence type="ECO:0000313" key="2">
    <source>
        <dbReference type="EMBL" id="PIK62283.1"/>
    </source>
</evidence>
<evidence type="ECO:0000256" key="1">
    <source>
        <dbReference type="SAM" id="SignalP"/>
    </source>
</evidence>
<sequence>MASMSLITLIIGAFMVAFWQSATGTKYTNVSRERWGGTVALFAVPREKVAAKLNEINLHKSCGDVLSLPNRTVFSEFLREDQHVVGISIGNLRASSFIDTLTTCVADQYTLKAPTVQVFIPMLTGPDPDGPPQYKLVVKSYVSTQKPFIHSNVAVPTTQVEQLVFNERGLSIKDGDEYLNITWKESDICQSINSAPLNDLEEFTDELMLPYNYQLNFSACDRVGVQDVGLCKTYEKLSCLLSRNKYNACQYWTILGPFKNCKLEAFSLNAISPEFKASTLLSEESGLPFIATLQTDVDFQVNLKIPCIED</sequence>
<accession>A0A2G8LPU9</accession>
<protein>
    <submittedName>
        <fullName evidence="2">Uncharacterized protein</fullName>
    </submittedName>
</protein>
<organism evidence="2 3">
    <name type="scientific">Stichopus japonicus</name>
    <name type="common">Sea cucumber</name>
    <dbReference type="NCBI Taxonomy" id="307972"/>
    <lineage>
        <taxon>Eukaryota</taxon>
        <taxon>Metazoa</taxon>
        <taxon>Echinodermata</taxon>
        <taxon>Eleutherozoa</taxon>
        <taxon>Echinozoa</taxon>
        <taxon>Holothuroidea</taxon>
        <taxon>Aspidochirotacea</taxon>
        <taxon>Aspidochirotida</taxon>
        <taxon>Stichopodidae</taxon>
        <taxon>Apostichopus</taxon>
    </lineage>
</organism>
<reference evidence="2 3" key="1">
    <citation type="journal article" date="2017" name="PLoS Biol.">
        <title>The sea cucumber genome provides insights into morphological evolution and visceral regeneration.</title>
        <authorList>
            <person name="Zhang X."/>
            <person name="Sun L."/>
            <person name="Yuan J."/>
            <person name="Sun Y."/>
            <person name="Gao Y."/>
            <person name="Zhang L."/>
            <person name="Li S."/>
            <person name="Dai H."/>
            <person name="Hamel J.F."/>
            <person name="Liu C."/>
            <person name="Yu Y."/>
            <person name="Liu S."/>
            <person name="Lin W."/>
            <person name="Guo K."/>
            <person name="Jin S."/>
            <person name="Xu P."/>
            <person name="Storey K.B."/>
            <person name="Huan P."/>
            <person name="Zhang T."/>
            <person name="Zhou Y."/>
            <person name="Zhang J."/>
            <person name="Lin C."/>
            <person name="Li X."/>
            <person name="Xing L."/>
            <person name="Huo D."/>
            <person name="Sun M."/>
            <person name="Wang L."/>
            <person name="Mercier A."/>
            <person name="Li F."/>
            <person name="Yang H."/>
            <person name="Xiang J."/>
        </authorList>
    </citation>
    <scope>NUCLEOTIDE SEQUENCE [LARGE SCALE GENOMIC DNA]</scope>
    <source>
        <strain evidence="2">Shaxun</strain>
        <tissue evidence="2">Muscle</tissue>
    </source>
</reference>